<feature type="repeat" description="ANK" evidence="1">
    <location>
        <begin position="185"/>
        <end position="207"/>
    </location>
</feature>
<dbReference type="GO" id="GO:0004725">
    <property type="term" value="F:protein tyrosine phosphatase activity"/>
    <property type="evidence" value="ECO:0007669"/>
    <property type="project" value="InterPro"/>
</dbReference>
<dbReference type="EnsemblMetazoa" id="XM_011410091.1">
    <property type="protein sequence ID" value="XP_011408393.1"/>
    <property type="gene ID" value="LOC105315436"/>
</dbReference>
<dbReference type="AlphaFoldDB" id="A0AAN0ISG1"/>
<dbReference type="PROSITE" id="PS50088">
    <property type="entry name" value="ANK_REPEAT"/>
    <property type="match status" value="1"/>
</dbReference>
<dbReference type="InterPro" id="IPR050348">
    <property type="entry name" value="Protein-Tyr_Phosphatase"/>
</dbReference>
<dbReference type="Pfam" id="PF00023">
    <property type="entry name" value="Ank"/>
    <property type="match status" value="1"/>
</dbReference>
<dbReference type="Pfam" id="PF00102">
    <property type="entry name" value="Y_phosphatase"/>
    <property type="match status" value="1"/>
</dbReference>
<organism evidence="4 5">
    <name type="scientific">Amphimedon queenslandica</name>
    <name type="common">Sponge</name>
    <dbReference type="NCBI Taxonomy" id="400682"/>
    <lineage>
        <taxon>Eukaryota</taxon>
        <taxon>Metazoa</taxon>
        <taxon>Porifera</taxon>
        <taxon>Demospongiae</taxon>
        <taxon>Heteroscleromorpha</taxon>
        <taxon>Haplosclerida</taxon>
        <taxon>Niphatidae</taxon>
        <taxon>Amphimedon</taxon>
    </lineage>
</organism>
<dbReference type="InterPro" id="IPR029021">
    <property type="entry name" value="Prot-tyrosine_phosphatase-like"/>
</dbReference>
<reference evidence="5" key="1">
    <citation type="journal article" date="2010" name="Nature">
        <title>The Amphimedon queenslandica genome and the evolution of animal complexity.</title>
        <authorList>
            <person name="Srivastava M."/>
            <person name="Simakov O."/>
            <person name="Chapman J."/>
            <person name="Fahey B."/>
            <person name="Gauthier M.E."/>
            <person name="Mitros T."/>
            <person name="Richards G.S."/>
            <person name="Conaco C."/>
            <person name="Dacre M."/>
            <person name="Hellsten U."/>
            <person name="Larroux C."/>
            <person name="Putnam N.H."/>
            <person name="Stanke M."/>
            <person name="Adamska M."/>
            <person name="Darling A."/>
            <person name="Degnan S.M."/>
            <person name="Oakley T.H."/>
            <person name="Plachetzki D.C."/>
            <person name="Zhai Y."/>
            <person name="Adamski M."/>
            <person name="Calcino A."/>
            <person name="Cummins S.F."/>
            <person name="Goodstein D.M."/>
            <person name="Harris C."/>
            <person name="Jackson D.J."/>
            <person name="Leys S.P."/>
            <person name="Shu S."/>
            <person name="Woodcroft B.J."/>
            <person name="Vervoort M."/>
            <person name="Kosik K.S."/>
            <person name="Manning G."/>
            <person name="Degnan B.M."/>
            <person name="Rokhsar D.S."/>
        </authorList>
    </citation>
    <scope>NUCLEOTIDE SEQUENCE [LARGE SCALE GENOMIC DNA]</scope>
</reference>
<dbReference type="PROSITE" id="PS50297">
    <property type="entry name" value="ANK_REP_REGION"/>
    <property type="match status" value="1"/>
</dbReference>
<dbReference type="SMART" id="SM00404">
    <property type="entry name" value="PTPc_motif"/>
    <property type="match status" value="1"/>
</dbReference>
<dbReference type="PANTHER" id="PTHR19134">
    <property type="entry name" value="RECEPTOR-TYPE TYROSINE-PROTEIN PHOSPHATASE"/>
    <property type="match status" value="1"/>
</dbReference>
<dbReference type="RefSeq" id="XP_011408393.1">
    <property type="nucleotide sequence ID" value="XM_011410091.1"/>
</dbReference>
<sequence>ECCYQYWRESDTISFGEYFVKCLLSKDCNGYIERKLHIRSDKNDSSSWDVVQFQVTNWPTDGVIREPRTVLQVIDDVIHRQQKIGGGPVVVHCSDTVSRSGVYCSVSIALEQCKAEGVVDVFQVTKSVRRSKPGAVTTLDQYGRTPLHIALWHALSSVVEYIVSIQGNEALLVTITRDPNITGNDGMTCLHISCHNGHIDVTQYLIEVQHCDINKTDKVGHTSVPTAVDKNGHTVLHYASLSLNLSLAMELITTYQLDPHQADSNGKLPIHYAAESGDILLLESYKKDYDKCSLILTDKNRWNIFYYVSFEGHTHFIKHIISQYPEYIGLLQSINTKGQVPLHYACNLRVVIFNW</sequence>
<dbReference type="SMART" id="SM00194">
    <property type="entry name" value="PTPc"/>
    <property type="match status" value="1"/>
</dbReference>
<feature type="domain" description="Tyrosine-protein phosphatase" evidence="2">
    <location>
        <begin position="1"/>
        <end position="142"/>
    </location>
</feature>
<evidence type="ECO:0000256" key="1">
    <source>
        <dbReference type="PROSITE-ProRule" id="PRU00023"/>
    </source>
</evidence>
<evidence type="ECO:0000313" key="4">
    <source>
        <dbReference type="EnsemblMetazoa" id="XP_011408393.1"/>
    </source>
</evidence>
<dbReference type="InterPro" id="IPR000242">
    <property type="entry name" value="PTP_cat"/>
</dbReference>
<dbReference type="InterPro" id="IPR002110">
    <property type="entry name" value="Ankyrin_rpt"/>
</dbReference>
<dbReference type="PROSITE" id="PS50056">
    <property type="entry name" value="TYR_PHOSPHATASE_2"/>
    <property type="match status" value="1"/>
</dbReference>
<dbReference type="GeneID" id="105315436"/>
<dbReference type="PROSITE" id="PS50055">
    <property type="entry name" value="TYR_PHOSPHATASE_PTP"/>
    <property type="match status" value="1"/>
</dbReference>
<dbReference type="KEGG" id="aqu:105315436"/>
<dbReference type="PANTHER" id="PTHR19134:SF449">
    <property type="entry name" value="TYROSINE-PROTEIN PHOSPHATASE 1"/>
    <property type="match status" value="1"/>
</dbReference>
<reference evidence="4" key="2">
    <citation type="submission" date="2024-06" db="UniProtKB">
        <authorList>
            <consortium name="EnsemblMetazoa"/>
        </authorList>
    </citation>
    <scope>IDENTIFICATION</scope>
</reference>
<dbReference type="Proteomes" id="UP000007879">
    <property type="component" value="Unassembled WGS sequence"/>
</dbReference>
<dbReference type="InterPro" id="IPR003595">
    <property type="entry name" value="Tyr_Pase_cat"/>
</dbReference>
<dbReference type="SUPFAM" id="SSF52799">
    <property type="entry name" value="(Phosphotyrosine protein) phosphatases II"/>
    <property type="match status" value="1"/>
</dbReference>
<dbReference type="CDD" id="cd00047">
    <property type="entry name" value="PTPc"/>
    <property type="match status" value="1"/>
</dbReference>
<accession>A0AAN0ISG1</accession>
<protein>
    <recommendedName>
        <fullName evidence="6">Protein-tyrosine-phosphatase</fullName>
    </recommendedName>
</protein>
<name>A0AAN0ISG1_AMPQE</name>
<dbReference type="Gene3D" id="1.25.40.20">
    <property type="entry name" value="Ankyrin repeat-containing domain"/>
    <property type="match status" value="2"/>
</dbReference>
<evidence type="ECO:0000259" key="3">
    <source>
        <dbReference type="PROSITE" id="PS50056"/>
    </source>
</evidence>
<keyword evidence="1" id="KW-0040">ANK repeat</keyword>
<keyword evidence="5" id="KW-1185">Reference proteome</keyword>
<evidence type="ECO:0000259" key="2">
    <source>
        <dbReference type="PROSITE" id="PS50055"/>
    </source>
</evidence>
<dbReference type="SMART" id="SM00248">
    <property type="entry name" value="ANK"/>
    <property type="match status" value="4"/>
</dbReference>
<dbReference type="Gene3D" id="3.90.190.10">
    <property type="entry name" value="Protein tyrosine phosphatase superfamily"/>
    <property type="match status" value="1"/>
</dbReference>
<feature type="domain" description="Tyrosine specific protein phosphatases" evidence="3">
    <location>
        <begin position="68"/>
        <end position="143"/>
    </location>
</feature>
<proteinExistence type="predicted"/>
<dbReference type="SUPFAM" id="SSF48403">
    <property type="entry name" value="Ankyrin repeat"/>
    <property type="match status" value="1"/>
</dbReference>
<dbReference type="PRINTS" id="PR00700">
    <property type="entry name" value="PRTYPHPHTASE"/>
</dbReference>
<evidence type="ECO:0008006" key="6">
    <source>
        <dbReference type="Google" id="ProtNLM"/>
    </source>
</evidence>
<evidence type="ECO:0000313" key="5">
    <source>
        <dbReference type="Proteomes" id="UP000007879"/>
    </source>
</evidence>
<dbReference type="InterPro" id="IPR036770">
    <property type="entry name" value="Ankyrin_rpt-contain_sf"/>
</dbReference>
<dbReference type="InterPro" id="IPR000387">
    <property type="entry name" value="Tyr_Pase_dom"/>
</dbReference>